<dbReference type="SFLD" id="SFLDG01129">
    <property type="entry name" value="C1.5:_HAD__Beta-PGM__Phosphata"/>
    <property type="match status" value="1"/>
</dbReference>
<dbReference type="Pfam" id="PF00702">
    <property type="entry name" value="Hydrolase"/>
    <property type="match status" value="1"/>
</dbReference>
<dbReference type="SFLD" id="SFLDS00003">
    <property type="entry name" value="Haloacid_Dehalogenase"/>
    <property type="match status" value="1"/>
</dbReference>
<dbReference type="InterPro" id="IPR052550">
    <property type="entry name" value="Pyrimidine_5'-ntase_YjjG"/>
</dbReference>
<reference evidence="1 2" key="1">
    <citation type="submission" date="2011-08" db="EMBL/GenBank/DDBJ databases">
        <title>The Genome Sequence of Clostridium hathewayi WAL-18680.</title>
        <authorList>
            <consortium name="The Broad Institute Genome Sequencing Platform"/>
            <person name="Earl A."/>
            <person name="Ward D."/>
            <person name="Feldgarden M."/>
            <person name="Gevers D."/>
            <person name="Finegold S.M."/>
            <person name="Summanen P.H."/>
            <person name="Molitoris D.R."/>
            <person name="Song M."/>
            <person name="Daigneault M."/>
            <person name="Allen-Vercoe E."/>
            <person name="Young S.K."/>
            <person name="Zeng Q."/>
            <person name="Gargeya S."/>
            <person name="Fitzgerald M."/>
            <person name="Haas B."/>
            <person name="Abouelleil A."/>
            <person name="Alvarado L."/>
            <person name="Arachchi H.M."/>
            <person name="Berlin A."/>
            <person name="Brown A."/>
            <person name="Chapman S.B."/>
            <person name="Chen Z."/>
            <person name="Dunbar C."/>
            <person name="Freedman E."/>
            <person name="Gearin G."/>
            <person name="Gellesch M."/>
            <person name="Goldberg J."/>
            <person name="Griggs A."/>
            <person name="Gujja S."/>
            <person name="Heiman D."/>
            <person name="Howarth C."/>
            <person name="Larson L."/>
            <person name="Lui A."/>
            <person name="MacDonald P.J.P."/>
            <person name="Montmayeur A."/>
            <person name="Murphy C."/>
            <person name="Neiman D."/>
            <person name="Pearson M."/>
            <person name="Priest M."/>
            <person name="Roberts A."/>
            <person name="Saif S."/>
            <person name="Shea T."/>
            <person name="Shenoy N."/>
            <person name="Sisk P."/>
            <person name="Stolte C."/>
            <person name="Sykes S."/>
            <person name="Wortman J."/>
            <person name="Nusbaum C."/>
            <person name="Birren B."/>
        </authorList>
    </citation>
    <scope>NUCLEOTIDE SEQUENCE [LARGE SCALE GENOMIC DNA]</scope>
    <source>
        <strain evidence="1 2">WAL-18680</strain>
    </source>
</reference>
<dbReference type="NCBIfam" id="TIGR02254">
    <property type="entry name" value="YjjG_YfnB"/>
    <property type="match status" value="1"/>
</dbReference>
<keyword evidence="2" id="KW-1185">Reference proteome</keyword>
<dbReference type="PANTHER" id="PTHR47478:SF1">
    <property type="entry name" value="PYRIMIDINE 5'-NUCLEOTIDASE YJJG"/>
    <property type="match status" value="1"/>
</dbReference>
<dbReference type="SFLD" id="SFLDG01135">
    <property type="entry name" value="C1.5.6:_HAD__Beta-PGM__Phospha"/>
    <property type="match status" value="1"/>
</dbReference>
<gene>
    <name evidence="1" type="ORF">HMPREF9473_04267</name>
</gene>
<dbReference type="PANTHER" id="PTHR47478">
    <property type="match status" value="1"/>
</dbReference>
<evidence type="ECO:0000313" key="1">
    <source>
        <dbReference type="EMBL" id="EHI57777.1"/>
    </source>
</evidence>
<organism evidence="1 2">
    <name type="scientific">Hungatella hathewayi WAL-18680</name>
    <dbReference type="NCBI Taxonomy" id="742737"/>
    <lineage>
        <taxon>Bacteria</taxon>
        <taxon>Bacillati</taxon>
        <taxon>Bacillota</taxon>
        <taxon>Clostridia</taxon>
        <taxon>Lachnospirales</taxon>
        <taxon>Lachnospiraceae</taxon>
        <taxon>Hungatella</taxon>
    </lineage>
</organism>
<dbReference type="SUPFAM" id="SSF56784">
    <property type="entry name" value="HAD-like"/>
    <property type="match status" value="1"/>
</dbReference>
<dbReference type="HOGENOM" id="CLU_045011_8_1_9"/>
<comment type="caution">
    <text evidence="1">The sequence shown here is derived from an EMBL/GenBank/DDBJ whole genome shotgun (WGS) entry which is preliminary data.</text>
</comment>
<dbReference type="InterPro" id="IPR023214">
    <property type="entry name" value="HAD_sf"/>
</dbReference>
<sequence length="228" mass="26456">MHYDTLLFDVDNTLLDFDANEAESFRSMLKEKGEPFSEELFSTYKTMNEQMWRAIERGEATTSEVLNTRFSRLMSKYGKQVDGMEWENCYRSYLNHGIQEMPGVHQILKQLKERFRLYVITNGVEETQHYRLEGAGMMEYFDGIFISQSIGAGKPTKEFFDYVKEHIENFDAGHSLVIGDSLTSDILGGQMAGMDTCWFCKEGSENLLDEEPTYVIHDLQDLLEILER</sequence>
<dbReference type="Proteomes" id="UP000005384">
    <property type="component" value="Unassembled WGS sequence"/>
</dbReference>
<dbReference type="EMBL" id="ADLN01000118">
    <property type="protein sequence ID" value="EHI57777.1"/>
    <property type="molecule type" value="Genomic_DNA"/>
</dbReference>
<dbReference type="Gene3D" id="1.10.150.240">
    <property type="entry name" value="Putative phosphatase, domain 2"/>
    <property type="match status" value="1"/>
</dbReference>
<name>G5IL89_9FIRM</name>
<dbReference type="OrthoDB" id="9802350at2"/>
<dbReference type="PATRIC" id="fig|742737.3.peg.4249"/>
<proteinExistence type="predicted"/>
<dbReference type="RefSeq" id="WP_006782256.1">
    <property type="nucleotide sequence ID" value="NZ_CP040506.1"/>
</dbReference>
<dbReference type="AlphaFoldDB" id="G5IL89"/>
<evidence type="ECO:0000313" key="2">
    <source>
        <dbReference type="Proteomes" id="UP000005384"/>
    </source>
</evidence>
<dbReference type="GO" id="GO:0008253">
    <property type="term" value="F:5'-nucleotidase activity"/>
    <property type="evidence" value="ECO:0007669"/>
    <property type="project" value="InterPro"/>
</dbReference>
<keyword evidence="1" id="KW-0378">Hydrolase</keyword>
<dbReference type="InterPro" id="IPR023198">
    <property type="entry name" value="PGP-like_dom2"/>
</dbReference>
<dbReference type="InterPro" id="IPR011951">
    <property type="entry name" value="HAD-SF_hydro_IA_YjjG/PynA"/>
</dbReference>
<dbReference type="InterPro" id="IPR036412">
    <property type="entry name" value="HAD-like_sf"/>
</dbReference>
<protein>
    <submittedName>
        <fullName evidence="1">HAD superfamily hydrolase</fullName>
    </submittedName>
</protein>
<dbReference type="InterPro" id="IPR006439">
    <property type="entry name" value="HAD-SF_hydro_IA"/>
</dbReference>
<dbReference type="NCBIfam" id="TIGR01549">
    <property type="entry name" value="HAD-SF-IA-v1"/>
    <property type="match status" value="1"/>
</dbReference>
<dbReference type="Gene3D" id="3.40.50.1000">
    <property type="entry name" value="HAD superfamily/HAD-like"/>
    <property type="match status" value="1"/>
</dbReference>
<accession>G5IL89</accession>